<evidence type="ECO:0000313" key="3">
    <source>
        <dbReference type="EMBL" id="POA96895.1"/>
    </source>
</evidence>
<comment type="caution">
    <text evidence="3">The sequence shown here is derived from an EMBL/GenBank/DDBJ whole genome shotgun (WGS) entry which is preliminary data.</text>
</comment>
<accession>A0A2K4MJI9</accession>
<keyword evidence="4" id="KW-1185">Reference proteome</keyword>
<dbReference type="InterPro" id="IPR024467">
    <property type="entry name" value="Xre/MbcA/ParS-like_toxin-bd"/>
</dbReference>
<evidence type="ECO:0000259" key="2">
    <source>
        <dbReference type="Pfam" id="PF20432"/>
    </source>
</evidence>
<reference evidence="3 4" key="1">
    <citation type="submission" date="2018-01" db="EMBL/GenBank/DDBJ databases">
        <title>Genomic Sequence of Chromobacterium MWU13-2610 from wild cranberry bogs within the Cape Cod National Seashore.</title>
        <authorList>
            <person name="O'Hara-Hanley K."/>
            <person name="Soby S."/>
            <person name="Harrison A."/>
        </authorList>
    </citation>
    <scope>NUCLEOTIDE SEQUENCE [LARGE SCALE GENOMIC DNA]</scope>
    <source>
        <strain evidence="3 4">MWU13-2610</strain>
    </source>
</reference>
<dbReference type="InterPro" id="IPR046847">
    <property type="entry name" value="Xre-like_HTH"/>
</dbReference>
<dbReference type="InterPro" id="IPR011979">
    <property type="entry name" value="Antitox_Xre"/>
</dbReference>
<dbReference type="Pfam" id="PF20432">
    <property type="entry name" value="Xre-like-HTH"/>
    <property type="match status" value="1"/>
</dbReference>
<evidence type="ECO:0000259" key="1">
    <source>
        <dbReference type="Pfam" id="PF09722"/>
    </source>
</evidence>
<organism evidence="3 4">
    <name type="scientific">Chromobacterium sinusclupearum</name>
    <dbReference type="NCBI Taxonomy" id="2077146"/>
    <lineage>
        <taxon>Bacteria</taxon>
        <taxon>Pseudomonadati</taxon>
        <taxon>Pseudomonadota</taxon>
        <taxon>Betaproteobacteria</taxon>
        <taxon>Neisseriales</taxon>
        <taxon>Chromobacteriaceae</taxon>
        <taxon>Chromobacterium</taxon>
    </lineage>
</organism>
<dbReference type="Proteomes" id="UP000236416">
    <property type="component" value="Unassembled WGS sequence"/>
</dbReference>
<evidence type="ECO:0000313" key="4">
    <source>
        <dbReference type="Proteomes" id="UP000236416"/>
    </source>
</evidence>
<feature type="domain" description="Antitoxin Xre-like helix-turn-helix" evidence="2">
    <location>
        <begin position="17"/>
        <end position="78"/>
    </location>
</feature>
<protein>
    <submittedName>
        <fullName evidence="3">Uncharacterized protein</fullName>
    </submittedName>
</protein>
<dbReference type="RefSeq" id="WP_103321881.1">
    <property type="nucleotide sequence ID" value="NZ_PPTF01000098.1"/>
</dbReference>
<dbReference type="GO" id="GO:0003677">
    <property type="term" value="F:DNA binding"/>
    <property type="evidence" value="ECO:0007669"/>
    <property type="project" value="InterPro"/>
</dbReference>
<name>A0A2K4MJI9_9NEIS</name>
<gene>
    <name evidence="3" type="ORF">C2134_20335</name>
</gene>
<proteinExistence type="predicted"/>
<dbReference type="Pfam" id="PF09722">
    <property type="entry name" value="Xre_MbcA_ParS_C"/>
    <property type="match status" value="1"/>
</dbReference>
<dbReference type="AlphaFoldDB" id="A0A2K4MJI9"/>
<dbReference type="EMBL" id="PPTF01000098">
    <property type="protein sequence ID" value="POA96895.1"/>
    <property type="molecule type" value="Genomic_DNA"/>
</dbReference>
<sequence>MGMLLQEWDLTGLAPMEQIQAIRAGLPANRLMLVAEWLQVPAQVIGDVVGISVQRALRANASGRHLDSAASERLLRVIGMVREARETLGSDENAREWLTRYHQELDCAPISLLDTALGAEMVRRVLQSISWGLPV</sequence>
<dbReference type="NCBIfam" id="TIGR02293">
    <property type="entry name" value="TAS_TIGR02293"/>
    <property type="match status" value="1"/>
</dbReference>
<feature type="domain" description="Antitoxin Xre/MbcA/ParS-like toxin-binding" evidence="1">
    <location>
        <begin position="84"/>
        <end position="132"/>
    </location>
</feature>